<protein>
    <submittedName>
        <fullName evidence="1">Band_7_C domain-containing protein</fullName>
    </submittedName>
</protein>
<sequence>MTKNLEKITEYIILTMKGDAQADREQKAEETVNRGFVKAVQFVKLEFGSFLLDDRSVNQLERFLSPLPLTSNVNLPRMLKESSS</sequence>
<organism evidence="1">
    <name type="scientific">Haemonchus placei</name>
    <name type="common">Barber's pole worm</name>
    <dbReference type="NCBI Taxonomy" id="6290"/>
    <lineage>
        <taxon>Eukaryota</taxon>
        <taxon>Metazoa</taxon>
        <taxon>Ecdysozoa</taxon>
        <taxon>Nematoda</taxon>
        <taxon>Chromadorea</taxon>
        <taxon>Rhabditida</taxon>
        <taxon>Rhabditina</taxon>
        <taxon>Rhabditomorpha</taxon>
        <taxon>Strongyloidea</taxon>
        <taxon>Trichostrongylidae</taxon>
        <taxon>Haemonchus</taxon>
    </lineage>
</organism>
<evidence type="ECO:0000313" key="1">
    <source>
        <dbReference type="WBParaSite" id="HPLM_0001398501-mRNA-1"/>
    </source>
</evidence>
<accession>A0A0N4WR83</accession>
<reference evidence="1" key="1">
    <citation type="submission" date="2017-02" db="UniProtKB">
        <authorList>
            <consortium name="WormBaseParasite"/>
        </authorList>
    </citation>
    <scope>IDENTIFICATION</scope>
</reference>
<name>A0A0N4WR83_HAEPC</name>
<dbReference type="AlphaFoldDB" id="A0A0N4WR83"/>
<dbReference type="WBParaSite" id="HPLM_0001398501-mRNA-1">
    <property type="protein sequence ID" value="HPLM_0001398501-mRNA-1"/>
    <property type="gene ID" value="HPLM_0001398501"/>
</dbReference>
<proteinExistence type="predicted"/>